<comment type="caution">
    <text evidence="3">The sequence shown here is derived from an EMBL/GenBank/DDBJ whole genome shotgun (WGS) entry which is preliminary data.</text>
</comment>
<name>A0A7V7KGA1_9GAMM</name>
<feature type="domain" description="Helicase HerA central" evidence="2">
    <location>
        <begin position="225"/>
        <end position="289"/>
    </location>
</feature>
<dbReference type="Proteomes" id="UP000486760">
    <property type="component" value="Unassembled WGS sequence"/>
</dbReference>
<dbReference type="SUPFAM" id="SSF52540">
    <property type="entry name" value="P-loop containing nucleoside triphosphate hydrolases"/>
    <property type="match status" value="1"/>
</dbReference>
<proteinExistence type="predicted"/>
<sequence>MNTHTSTHLDELVTSSDGAPDTANIVSAEGPVAQIARHYVSDLDLPAPHMPERLLGFVLHLSYEEVKIVTCDPWKRQCGGVPRNSLVLIRLSPAMVSDAESASCDRLIMVRITESIPTPVDADVQQAIFQIHKAQAAVDPITNKEFQWSALKGKIVGTYYDKDVDSGKAEIRFGLDVDTFFSPHYYEVYVPSSEHLEVLVNAFSEDPNPLEIGDLRYTETPPVVEKNAVPVKVDPSDFVGKSYGHRTALFGKTRFGKSNTMKVVADTILARNAAGQIIFDPSGEYTYWNEQDHGCLAIRYAGRCRRFSLKPRAHPKEHAQGLQEPESLLVNFYEQPDVGHSIIFSLWEGELGRVPDYIVPAQGWEPLPLAASPNQATDRSGYAHYWRTMSIWYGILKEAGFQTPPSMNVYINFPGAVKDRLMADQHLGPSLTTNGGKMSEKQPIAVVPALLKKVYQLLQENPNLFPASKTTGEPYFSTTEEGLLKILSGTVGTGARKFSRFKPYHSVQGSDVFKEIVESAQKGMTVFVDLSMGDERVRKALADRVSKSLLTSQMQLFNENKLGNRFVVLYFEEAHNLFPKSDKEVDTDVYNKLAKEGAKFHISMVYATQSISTLSPDLMKNTENFIVTHLDDDREVKELEHKRAFRDIAADVERITSKGYVRMATVSLPFALPVQIRKFEGAPISQAISVSNDSGA</sequence>
<gene>
    <name evidence="3" type="ORF">F0A17_19535</name>
</gene>
<dbReference type="Gene3D" id="3.40.50.300">
    <property type="entry name" value="P-loop containing nucleotide triphosphate hydrolases"/>
    <property type="match status" value="2"/>
</dbReference>
<dbReference type="InterPro" id="IPR008571">
    <property type="entry name" value="HerA-like"/>
</dbReference>
<evidence type="ECO:0000259" key="2">
    <source>
        <dbReference type="Pfam" id="PF01935"/>
    </source>
</evidence>
<dbReference type="Pfam" id="PF01935">
    <property type="entry name" value="DUF87"/>
    <property type="match status" value="1"/>
</dbReference>
<evidence type="ECO:0000313" key="3">
    <source>
        <dbReference type="EMBL" id="KAA0010075.1"/>
    </source>
</evidence>
<dbReference type="AlphaFoldDB" id="A0A7V7KGA1"/>
<dbReference type="PANTHER" id="PTHR42957">
    <property type="entry name" value="HELICASE MJ1565-RELATED"/>
    <property type="match status" value="1"/>
</dbReference>
<feature type="region of interest" description="Disordered" evidence="1">
    <location>
        <begin position="1"/>
        <end position="20"/>
    </location>
</feature>
<dbReference type="EMBL" id="VTPY01000008">
    <property type="protein sequence ID" value="KAA0010075.1"/>
    <property type="molecule type" value="Genomic_DNA"/>
</dbReference>
<keyword evidence="4" id="KW-1185">Reference proteome</keyword>
<dbReference type="PANTHER" id="PTHR42957:SF1">
    <property type="entry name" value="HELICASE MJ1565-RELATED"/>
    <property type="match status" value="1"/>
</dbReference>
<dbReference type="InterPro" id="IPR027417">
    <property type="entry name" value="P-loop_NTPase"/>
</dbReference>
<dbReference type="InterPro" id="IPR002789">
    <property type="entry name" value="HerA_central"/>
</dbReference>
<evidence type="ECO:0000313" key="4">
    <source>
        <dbReference type="Proteomes" id="UP000486760"/>
    </source>
</evidence>
<organism evidence="3 4">
    <name type="scientific">Billgrantia pellis</name>
    <dbReference type="NCBI Taxonomy" id="2606936"/>
    <lineage>
        <taxon>Bacteria</taxon>
        <taxon>Pseudomonadati</taxon>
        <taxon>Pseudomonadota</taxon>
        <taxon>Gammaproteobacteria</taxon>
        <taxon>Oceanospirillales</taxon>
        <taxon>Halomonadaceae</taxon>
        <taxon>Billgrantia</taxon>
    </lineage>
</organism>
<protein>
    <submittedName>
        <fullName evidence="3">DUF87 domain-containing protein</fullName>
    </submittedName>
</protein>
<evidence type="ECO:0000256" key="1">
    <source>
        <dbReference type="SAM" id="MobiDB-lite"/>
    </source>
</evidence>
<reference evidence="3 4" key="1">
    <citation type="submission" date="2019-08" db="EMBL/GenBank/DDBJ databases">
        <title>Bioinformatics analysis of the strain L3 and L5.</title>
        <authorList>
            <person name="Li X."/>
        </authorList>
    </citation>
    <scope>NUCLEOTIDE SEQUENCE [LARGE SCALE GENOMIC DNA]</scope>
    <source>
        <strain evidence="3 4">L5</strain>
    </source>
</reference>
<accession>A0A7V7KGA1</accession>